<keyword evidence="9" id="KW-1185">Reference proteome</keyword>
<dbReference type="InterPro" id="IPR019775">
    <property type="entry name" value="WD40_repeat_CS"/>
</dbReference>
<dbReference type="InterPro" id="IPR036322">
    <property type="entry name" value="WD40_repeat_dom_sf"/>
</dbReference>
<evidence type="ECO:0000256" key="2">
    <source>
        <dbReference type="ARBA" id="ARBA00022664"/>
    </source>
</evidence>
<evidence type="ECO:0000256" key="7">
    <source>
        <dbReference type="PROSITE-ProRule" id="PRU00221"/>
    </source>
</evidence>
<dbReference type="GO" id="GO:0032797">
    <property type="term" value="C:SMN complex"/>
    <property type="evidence" value="ECO:0007669"/>
    <property type="project" value="TreeGrafter"/>
</dbReference>
<evidence type="ECO:0000256" key="4">
    <source>
        <dbReference type="ARBA" id="ARBA00023187"/>
    </source>
</evidence>
<feature type="repeat" description="WD" evidence="7">
    <location>
        <begin position="1"/>
        <end position="41"/>
    </location>
</feature>
<organism evidence="8 9">
    <name type="scientific">Echinostoma caproni</name>
    <dbReference type="NCBI Taxonomy" id="27848"/>
    <lineage>
        <taxon>Eukaryota</taxon>
        <taxon>Metazoa</taxon>
        <taxon>Spiralia</taxon>
        <taxon>Lophotrochozoa</taxon>
        <taxon>Platyhelminthes</taxon>
        <taxon>Trematoda</taxon>
        <taxon>Digenea</taxon>
        <taxon>Plagiorchiida</taxon>
        <taxon>Echinostomata</taxon>
        <taxon>Echinostomatoidea</taxon>
        <taxon>Echinostomatidae</taxon>
        <taxon>Echinostoma</taxon>
    </lineage>
</organism>
<evidence type="ECO:0000313" key="9">
    <source>
        <dbReference type="Proteomes" id="UP000272942"/>
    </source>
</evidence>
<dbReference type="InterPro" id="IPR001680">
    <property type="entry name" value="WD40_rpt"/>
</dbReference>
<evidence type="ECO:0000256" key="6">
    <source>
        <dbReference type="ARBA" id="ARBA00040390"/>
    </source>
</evidence>
<accession>A0A3P8HCH2</accession>
<dbReference type="Gene3D" id="2.130.10.10">
    <property type="entry name" value="YVTN repeat-like/Quinoprotein amine dehydrogenase"/>
    <property type="match status" value="1"/>
</dbReference>
<evidence type="ECO:0000256" key="3">
    <source>
        <dbReference type="ARBA" id="ARBA00022737"/>
    </source>
</evidence>
<reference evidence="8 9" key="1">
    <citation type="submission" date="2018-11" db="EMBL/GenBank/DDBJ databases">
        <authorList>
            <consortium name="Pathogen Informatics"/>
        </authorList>
    </citation>
    <scope>NUCLEOTIDE SEQUENCE [LARGE SCALE GENOMIC DNA]</scope>
    <source>
        <strain evidence="8 9">Egypt</strain>
    </source>
</reference>
<dbReference type="PANTHER" id="PTHR19877:SF13">
    <property type="entry name" value="SERINE-THREONINE KINASE RECEPTOR-ASSOCIATED PROTEIN"/>
    <property type="match status" value="1"/>
</dbReference>
<dbReference type="SUPFAM" id="SSF50978">
    <property type="entry name" value="WD40 repeat-like"/>
    <property type="match status" value="1"/>
</dbReference>
<dbReference type="GO" id="GO:0000387">
    <property type="term" value="P:spliceosomal snRNP assembly"/>
    <property type="evidence" value="ECO:0007669"/>
    <property type="project" value="TreeGrafter"/>
</dbReference>
<evidence type="ECO:0000256" key="1">
    <source>
        <dbReference type="ARBA" id="ARBA00022574"/>
    </source>
</evidence>
<dbReference type="PROSITE" id="PS00678">
    <property type="entry name" value="WD_REPEATS_1"/>
    <property type="match status" value="1"/>
</dbReference>
<evidence type="ECO:0000313" key="8">
    <source>
        <dbReference type="EMBL" id="VDP76005.1"/>
    </source>
</evidence>
<dbReference type="PROSITE" id="PS50294">
    <property type="entry name" value="WD_REPEATS_REGION"/>
    <property type="match status" value="2"/>
</dbReference>
<dbReference type="GO" id="GO:0003723">
    <property type="term" value="F:RNA binding"/>
    <property type="evidence" value="ECO:0007669"/>
    <property type="project" value="TreeGrafter"/>
</dbReference>
<comment type="similarity">
    <text evidence="5">Belongs to the WD repeat STRAP family.</text>
</comment>
<sequence>MGHQGAVWACNLDAHATKAATGAADFTAKIWDTSSGQELLSITEDHIVRCLDLSKTDSGAHLLTANNLKKIRVYDLAVPTSHIRVCYSADGLCPYIERIKSTQIAHFTSIPISLWDFSDRFRRPVVNASVWSKHTDKPILDMQFLHPKESKALSEVLVAYVYGSSIHLAVFDWRRPDAPISTGDSESGRTFNLPCNLSSVSLHPTEDQLICGGEDHYIYRVDRTTGEILETCKSHFGPVHCVRYAPDGRVFASGSEDGTVRLWQNQVGETYGLWQLSTPNQTEDLLHTSTNQAAATAAVPIPSAQ</sequence>
<keyword evidence="3" id="KW-0677">Repeat</keyword>
<dbReference type="InterPro" id="IPR015943">
    <property type="entry name" value="WD40/YVTN_repeat-like_dom_sf"/>
</dbReference>
<dbReference type="EMBL" id="UZAN01042473">
    <property type="protein sequence ID" value="VDP76005.1"/>
    <property type="molecule type" value="Genomic_DNA"/>
</dbReference>
<dbReference type="PROSITE" id="PS50082">
    <property type="entry name" value="WD_REPEATS_2"/>
    <property type="match status" value="2"/>
</dbReference>
<dbReference type="OrthoDB" id="200206at2759"/>
<keyword evidence="1 7" id="KW-0853">WD repeat</keyword>
<proteinExistence type="inferred from homology"/>
<gene>
    <name evidence="8" type="ORF">ECPE_LOCUS5601</name>
</gene>
<protein>
    <recommendedName>
        <fullName evidence="6">Serine-threonine kinase receptor-associated protein</fullName>
    </recommendedName>
</protein>
<keyword evidence="2" id="KW-0507">mRNA processing</keyword>
<dbReference type="Proteomes" id="UP000272942">
    <property type="component" value="Unassembled WGS sequence"/>
</dbReference>
<dbReference type="AlphaFoldDB" id="A0A3P8HCH2"/>
<name>A0A3P8HCH2_9TREM</name>
<evidence type="ECO:0000256" key="5">
    <source>
        <dbReference type="ARBA" id="ARBA00038394"/>
    </source>
</evidence>
<dbReference type="Pfam" id="PF00400">
    <property type="entry name" value="WD40"/>
    <property type="match status" value="2"/>
</dbReference>
<dbReference type="SMART" id="SM00320">
    <property type="entry name" value="WD40"/>
    <property type="match status" value="4"/>
</dbReference>
<feature type="repeat" description="WD" evidence="7">
    <location>
        <begin position="232"/>
        <end position="264"/>
    </location>
</feature>
<dbReference type="PANTHER" id="PTHR19877">
    <property type="entry name" value="EUKARYOTIC TRANSLATION INITIATION FACTOR 3 SUBUNIT I"/>
    <property type="match status" value="1"/>
</dbReference>
<keyword evidence="4" id="KW-0508">mRNA splicing</keyword>